<gene>
    <name evidence="2" type="ORF">AKG39_08900</name>
</gene>
<dbReference type="Pfam" id="PF01522">
    <property type="entry name" value="Polysacc_deac_1"/>
    <property type="match status" value="1"/>
</dbReference>
<dbReference type="PROSITE" id="PS51677">
    <property type="entry name" value="NODB"/>
    <property type="match status" value="1"/>
</dbReference>
<dbReference type="InterPro" id="IPR045235">
    <property type="entry name" value="PuuE_HpPgdA-like"/>
</dbReference>
<dbReference type="AlphaFoldDB" id="A0A0L6U2M7"/>
<dbReference type="STRING" id="52689.AKG39_08900"/>
<keyword evidence="3" id="KW-1185">Reference proteome</keyword>
<dbReference type="SUPFAM" id="SSF88713">
    <property type="entry name" value="Glycoside hydrolase/deacetylase"/>
    <property type="match status" value="1"/>
</dbReference>
<dbReference type="CDD" id="cd10941">
    <property type="entry name" value="CE4_PuuE_HpPgdA_like_2"/>
    <property type="match status" value="1"/>
</dbReference>
<dbReference type="PANTHER" id="PTHR47561:SF1">
    <property type="entry name" value="POLYSACCHARIDE DEACETYLASE FAMILY PROTEIN (AFU_ORTHOLOGUE AFUA_6G05030)"/>
    <property type="match status" value="1"/>
</dbReference>
<comment type="caution">
    <text evidence="2">The sequence shown here is derived from an EMBL/GenBank/DDBJ whole genome shotgun (WGS) entry which is preliminary data.</text>
</comment>
<dbReference type="RefSeq" id="WP_050740036.1">
    <property type="nucleotide sequence ID" value="NZ_LGYO01000021.1"/>
</dbReference>
<dbReference type="Pfam" id="PF11959">
    <property type="entry name" value="DUF3473"/>
    <property type="match status" value="1"/>
</dbReference>
<sequence>MKYTYLTVDVEEWYDLEYLKKYDADKSVEVIPEIIDFLDLLDEFQIKATFFVLANVVERNDDIIQEIARRNHSIGCHGYDHELLYKKNPDEFQTEVLKAKEIIQNCIKCDVEGYRSACFSMERDKLDAISKVGYAYDSSYIKFEQNQLYRNLDINGFESVDDLVYKNGDFFEYEIPTLKIGKYNLPISGGGYLRLLPFWTLHILLSMYAKQKNNFLLYIHPFELTKTKLPFSSEIGWKDNFRVSVGRKRNLKKIRKVIMLLQSMGTEFCTLGQQQEVGENNEKSIGYRQ</sequence>
<dbReference type="InterPro" id="IPR022560">
    <property type="entry name" value="DUF3473"/>
</dbReference>
<dbReference type="Proteomes" id="UP000036873">
    <property type="component" value="Unassembled WGS sequence"/>
</dbReference>
<dbReference type="PANTHER" id="PTHR47561">
    <property type="entry name" value="POLYSACCHARIDE DEACETYLASE FAMILY PROTEIN (AFU_ORTHOLOGUE AFUA_6G05030)"/>
    <property type="match status" value="1"/>
</dbReference>
<accession>A0A0L6U2M7</accession>
<evidence type="ECO:0000313" key="2">
    <source>
        <dbReference type="EMBL" id="KNZ42040.1"/>
    </source>
</evidence>
<dbReference type="OrthoDB" id="258610at2"/>
<proteinExistence type="predicted"/>
<feature type="domain" description="NodB homology" evidence="1">
    <location>
        <begin position="16"/>
        <end position="269"/>
    </location>
</feature>
<dbReference type="EMBL" id="LGYO01000021">
    <property type="protein sequence ID" value="KNZ42040.1"/>
    <property type="molecule type" value="Genomic_DNA"/>
</dbReference>
<name>A0A0L6U2M7_9FIRM</name>
<dbReference type="InterPro" id="IPR002509">
    <property type="entry name" value="NODB_dom"/>
</dbReference>
<evidence type="ECO:0000259" key="1">
    <source>
        <dbReference type="PROSITE" id="PS51677"/>
    </source>
</evidence>
<evidence type="ECO:0000313" key="3">
    <source>
        <dbReference type="Proteomes" id="UP000036873"/>
    </source>
</evidence>
<reference evidence="3" key="1">
    <citation type="submission" date="2015-07" db="EMBL/GenBank/DDBJ databases">
        <title>Draft genome sequence of Acetobacterium bakii DSM 8293, a potential psychrophilic chemical producer through syngas fermentation.</title>
        <authorList>
            <person name="Song Y."/>
            <person name="Hwang S."/>
            <person name="Cho B.-K."/>
        </authorList>
    </citation>
    <scope>NUCLEOTIDE SEQUENCE [LARGE SCALE GENOMIC DNA]</scope>
    <source>
        <strain evidence="3">DSM 8239</strain>
    </source>
</reference>
<dbReference type="Gene3D" id="3.20.20.370">
    <property type="entry name" value="Glycoside hydrolase/deacetylase"/>
    <property type="match status" value="1"/>
</dbReference>
<dbReference type="GO" id="GO:0016810">
    <property type="term" value="F:hydrolase activity, acting on carbon-nitrogen (but not peptide) bonds"/>
    <property type="evidence" value="ECO:0007669"/>
    <property type="project" value="InterPro"/>
</dbReference>
<dbReference type="InterPro" id="IPR011330">
    <property type="entry name" value="Glyco_hydro/deAcase_b/a-brl"/>
</dbReference>
<organism evidence="2 3">
    <name type="scientific">Acetobacterium bakii</name>
    <dbReference type="NCBI Taxonomy" id="52689"/>
    <lineage>
        <taxon>Bacteria</taxon>
        <taxon>Bacillati</taxon>
        <taxon>Bacillota</taxon>
        <taxon>Clostridia</taxon>
        <taxon>Eubacteriales</taxon>
        <taxon>Eubacteriaceae</taxon>
        <taxon>Acetobacterium</taxon>
    </lineage>
</organism>
<dbReference type="GO" id="GO:0005975">
    <property type="term" value="P:carbohydrate metabolic process"/>
    <property type="evidence" value="ECO:0007669"/>
    <property type="project" value="InterPro"/>
</dbReference>
<protein>
    <recommendedName>
        <fullName evidence="1">NodB homology domain-containing protein</fullName>
    </recommendedName>
</protein>